<evidence type="ECO:0000256" key="1">
    <source>
        <dbReference type="SAM" id="Phobius"/>
    </source>
</evidence>
<feature type="transmembrane region" description="Helical" evidence="1">
    <location>
        <begin position="65"/>
        <end position="84"/>
    </location>
</feature>
<keyword evidence="1" id="KW-0472">Membrane</keyword>
<keyword evidence="1" id="KW-0812">Transmembrane</keyword>
<sequence length="114" mass="12949">DSFGRRLRVSCHLGMLASVVLYIPHLFKTFLWFNTEALLTLLFLCVDVGYLDFVNLSNAIFVGDYIGFMAANALISWVSLRYALGLAALRAELLSQPRCSLSSVLRRRRRLARH</sequence>
<feature type="non-terminal residue" evidence="2">
    <location>
        <position position="114"/>
    </location>
</feature>
<organism evidence="2">
    <name type="scientific">Ixodes ricinus</name>
    <name type="common">Common tick</name>
    <name type="synonym">Acarus ricinus</name>
    <dbReference type="NCBI Taxonomy" id="34613"/>
    <lineage>
        <taxon>Eukaryota</taxon>
        <taxon>Metazoa</taxon>
        <taxon>Ecdysozoa</taxon>
        <taxon>Arthropoda</taxon>
        <taxon>Chelicerata</taxon>
        <taxon>Arachnida</taxon>
        <taxon>Acari</taxon>
        <taxon>Parasitiformes</taxon>
        <taxon>Ixodida</taxon>
        <taxon>Ixodoidea</taxon>
        <taxon>Ixodidae</taxon>
        <taxon>Ixodinae</taxon>
        <taxon>Ixodes</taxon>
    </lineage>
</organism>
<keyword evidence="1" id="KW-1133">Transmembrane helix</keyword>
<accession>A0A147BBD3</accession>
<proteinExistence type="predicted"/>
<feature type="non-terminal residue" evidence="2">
    <location>
        <position position="1"/>
    </location>
</feature>
<dbReference type="AlphaFoldDB" id="A0A147BBD3"/>
<dbReference type="EMBL" id="GEGO01007324">
    <property type="protein sequence ID" value="JAR88080.1"/>
    <property type="molecule type" value="Transcribed_RNA"/>
</dbReference>
<protein>
    <submittedName>
        <fullName evidence="2">Uncharacterized protein</fullName>
    </submittedName>
</protein>
<evidence type="ECO:0000313" key="2">
    <source>
        <dbReference type="EMBL" id="JAR88080.1"/>
    </source>
</evidence>
<reference evidence="2" key="1">
    <citation type="journal article" date="2018" name="PLoS Negl. Trop. Dis.">
        <title>Sialome diversity of ticks revealed by RNAseq of single tick salivary glands.</title>
        <authorList>
            <person name="Perner J."/>
            <person name="Kropackova S."/>
            <person name="Kopacek P."/>
            <person name="Ribeiro J.M."/>
        </authorList>
    </citation>
    <scope>NUCLEOTIDE SEQUENCE</scope>
    <source>
        <strain evidence="2">Siblings of single egg batch collected in Ceske Budejovice</strain>
        <tissue evidence="2">Salivary glands</tissue>
    </source>
</reference>
<feature type="transmembrane region" description="Helical" evidence="1">
    <location>
        <begin position="7"/>
        <end position="24"/>
    </location>
</feature>
<name>A0A147BBD3_IXORI</name>